<keyword evidence="6" id="KW-0808">Transferase</keyword>
<evidence type="ECO:0000256" key="11">
    <source>
        <dbReference type="ARBA" id="ARBA00023136"/>
    </source>
</evidence>
<evidence type="ECO:0000256" key="10">
    <source>
        <dbReference type="ARBA" id="ARBA00023012"/>
    </source>
</evidence>
<gene>
    <name evidence="15" type="ORF">H4Q31_03245</name>
</gene>
<dbReference type="SUPFAM" id="SSF55874">
    <property type="entry name" value="ATPase domain of HSP90 chaperone/DNA topoisomerase II/histidine kinase"/>
    <property type="match status" value="1"/>
</dbReference>
<dbReference type="Pfam" id="PF02518">
    <property type="entry name" value="HATPase_c"/>
    <property type="match status" value="1"/>
</dbReference>
<dbReference type="InterPro" id="IPR003594">
    <property type="entry name" value="HATPase_dom"/>
</dbReference>
<organism evidence="15 16">
    <name type="scientific">Cohnella lubricantis</name>
    <dbReference type="NCBI Taxonomy" id="2163172"/>
    <lineage>
        <taxon>Bacteria</taxon>
        <taxon>Bacillati</taxon>
        <taxon>Bacillota</taxon>
        <taxon>Bacilli</taxon>
        <taxon>Bacillales</taxon>
        <taxon>Paenibacillaceae</taxon>
        <taxon>Cohnella</taxon>
    </lineage>
</organism>
<evidence type="ECO:0000256" key="12">
    <source>
        <dbReference type="SAM" id="MobiDB-lite"/>
    </source>
</evidence>
<evidence type="ECO:0000256" key="2">
    <source>
        <dbReference type="ARBA" id="ARBA00004651"/>
    </source>
</evidence>
<comment type="subcellular location">
    <subcellularLocation>
        <location evidence="2">Cell membrane</location>
        <topology evidence="2">Multi-pass membrane protein</topology>
    </subcellularLocation>
</comment>
<feature type="region of interest" description="Disordered" evidence="12">
    <location>
        <begin position="587"/>
        <end position="608"/>
    </location>
</feature>
<keyword evidence="7 13" id="KW-0812">Transmembrane</keyword>
<evidence type="ECO:0000313" key="15">
    <source>
        <dbReference type="EMBL" id="MBB6676337.1"/>
    </source>
</evidence>
<dbReference type="AlphaFoldDB" id="A0A841TBE0"/>
<comment type="catalytic activity">
    <reaction evidence="1">
        <text>ATP + protein L-histidine = ADP + protein N-phospho-L-histidine.</text>
        <dbReference type="EC" id="2.7.13.3"/>
    </reaction>
</comment>
<dbReference type="GO" id="GO:0005886">
    <property type="term" value="C:plasma membrane"/>
    <property type="evidence" value="ECO:0007669"/>
    <property type="project" value="UniProtKB-SubCell"/>
</dbReference>
<evidence type="ECO:0000256" key="5">
    <source>
        <dbReference type="ARBA" id="ARBA00022553"/>
    </source>
</evidence>
<dbReference type="EC" id="2.7.13.3" evidence="3"/>
<name>A0A841TBE0_9BACL</name>
<dbReference type="InterPro" id="IPR050640">
    <property type="entry name" value="Bact_2-comp_sensor_kinase"/>
</dbReference>
<dbReference type="InterPro" id="IPR003660">
    <property type="entry name" value="HAMP_dom"/>
</dbReference>
<proteinExistence type="predicted"/>
<dbReference type="EMBL" id="JACJVN010000014">
    <property type="protein sequence ID" value="MBB6676337.1"/>
    <property type="molecule type" value="Genomic_DNA"/>
</dbReference>
<evidence type="ECO:0000256" key="9">
    <source>
        <dbReference type="ARBA" id="ARBA00022989"/>
    </source>
</evidence>
<reference evidence="15 16" key="1">
    <citation type="submission" date="2020-08" db="EMBL/GenBank/DDBJ databases">
        <title>Cohnella phylogeny.</title>
        <authorList>
            <person name="Dunlap C."/>
        </authorList>
    </citation>
    <scope>NUCLEOTIDE SEQUENCE [LARGE SCALE GENOMIC DNA]</scope>
    <source>
        <strain evidence="15 16">DSM 103658</strain>
    </source>
</reference>
<keyword evidence="10" id="KW-0902">Two-component regulatory system</keyword>
<dbReference type="RefSeq" id="WP_185177629.1">
    <property type="nucleotide sequence ID" value="NZ_CBCSEP010000018.1"/>
</dbReference>
<feature type="transmembrane region" description="Helical" evidence="13">
    <location>
        <begin position="12"/>
        <end position="32"/>
    </location>
</feature>
<evidence type="ECO:0000256" key="8">
    <source>
        <dbReference type="ARBA" id="ARBA00022777"/>
    </source>
</evidence>
<dbReference type="Pfam" id="PF06580">
    <property type="entry name" value="His_kinase"/>
    <property type="match status" value="1"/>
</dbReference>
<dbReference type="SUPFAM" id="SSF158472">
    <property type="entry name" value="HAMP domain-like"/>
    <property type="match status" value="1"/>
</dbReference>
<dbReference type="GO" id="GO:0000155">
    <property type="term" value="F:phosphorelay sensor kinase activity"/>
    <property type="evidence" value="ECO:0007669"/>
    <property type="project" value="InterPro"/>
</dbReference>
<evidence type="ECO:0000256" key="3">
    <source>
        <dbReference type="ARBA" id="ARBA00012438"/>
    </source>
</evidence>
<evidence type="ECO:0000259" key="14">
    <source>
        <dbReference type="PROSITE" id="PS50885"/>
    </source>
</evidence>
<keyword evidence="5" id="KW-0597">Phosphoprotein</keyword>
<dbReference type="CDD" id="cd06225">
    <property type="entry name" value="HAMP"/>
    <property type="match status" value="1"/>
</dbReference>
<dbReference type="PANTHER" id="PTHR34220:SF7">
    <property type="entry name" value="SENSOR HISTIDINE KINASE YPDA"/>
    <property type="match status" value="1"/>
</dbReference>
<evidence type="ECO:0000313" key="16">
    <source>
        <dbReference type="Proteomes" id="UP000574133"/>
    </source>
</evidence>
<dbReference type="PANTHER" id="PTHR34220">
    <property type="entry name" value="SENSOR HISTIDINE KINASE YPDA"/>
    <property type="match status" value="1"/>
</dbReference>
<dbReference type="InterPro" id="IPR036890">
    <property type="entry name" value="HATPase_C_sf"/>
</dbReference>
<dbReference type="Pfam" id="PF00672">
    <property type="entry name" value="HAMP"/>
    <property type="match status" value="1"/>
</dbReference>
<keyword evidence="8 15" id="KW-0418">Kinase</keyword>
<protein>
    <recommendedName>
        <fullName evidence="3">histidine kinase</fullName>
        <ecNumber evidence="3">2.7.13.3</ecNumber>
    </recommendedName>
</protein>
<keyword evidence="4" id="KW-1003">Cell membrane</keyword>
<dbReference type="PRINTS" id="PR00344">
    <property type="entry name" value="BCTRLSENSOR"/>
</dbReference>
<dbReference type="InterPro" id="IPR004358">
    <property type="entry name" value="Sig_transdc_His_kin-like_C"/>
</dbReference>
<dbReference type="PROSITE" id="PS50885">
    <property type="entry name" value="HAMP"/>
    <property type="match status" value="1"/>
</dbReference>
<evidence type="ECO:0000256" key="4">
    <source>
        <dbReference type="ARBA" id="ARBA00022475"/>
    </source>
</evidence>
<accession>A0A841TBE0</accession>
<feature type="compositionally biased region" description="Basic and acidic residues" evidence="12">
    <location>
        <begin position="595"/>
        <end position="608"/>
    </location>
</feature>
<dbReference type="InterPro" id="IPR010559">
    <property type="entry name" value="Sig_transdc_His_kin_internal"/>
</dbReference>
<keyword evidence="11 13" id="KW-0472">Membrane</keyword>
<dbReference type="Gene3D" id="6.10.340.10">
    <property type="match status" value="1"/>
</dbReference>
<evidence type="ECO:0000256" key="7">
    <source>
        <dbReference type="ARBA" id="ARBA00022692"/>
    </source>
</evidence>
<dbReference type="SMART" id="SM00304">
    <property type="entry name" value="HAMP"/>
    <property type="match status" value="1"/>
</dbReference>
<sequence length="608" mass="68308">MARGQQSINSWLFLLFVFCMTGILLLISLLFYNRTTEQYHQKIAALTQKNVSQTDALFDLLLKGYDSLSKSISTNMDIIRLIQEKPDNPAVDFINERSVTNMIGAIYYSRDDIIGIHLLSATGKIYSYGNAMSVVDPEFAKTESFEKVNEAAGKISWIGVSEHSIIDKNESRPVFAFGRLMYDLNEHTPIGILLIEVEPQLILDAMDNLKLGAHSEIYLQSDQGIVLASSEPGVREIPKMMRGLPAPENEQDIVTQDLEEQLIIASKLPFGGWTIWSRTPNADLDVELDQTKRFLFIAVPALILLSALIASLVSRTISSPLKRMIREMKKVESGDFNGTLNVTSYREINQLTASFNRMVLRISELIERVKVSSVSEKNAELHALQTQVNPHFLYNTLDMIYWMLDEKKDDRLGEVVLSLSRMFRYSSHWEAGMEVTLREELEQTGHYLTIIMTRLSGRLTVNLNIDERWKDFKLPKMTLQPLIENAVKHGIEPLDRPGELQVYAEAHERHWSLVVKDNGAGMSEAARHALTLALQGRRMPAAPDEGSSSGSRAAGIGIQNLQSRLQHMYGEAYGIRVESEPGSGTAVILNLPLPKEGDAAHEHSNRGR</sequence>
<dbReference type="Gene3D" id="3.30.565.10">
    <property type="entry name" value="Histidine kinase-like ATPase, C-terminal domain"/>
    <property type="match status" value="1"/>
</dbReference>
<keyword evidence="9 13" id="KW-1133">Transmembrane helix</keyword>
<keyword evidence="16" id="KW-1185">Reference proteome</keyword>
<dbReference type="Proteomes" id="UP000574133">
    <property type="component" value="Unassembled WGS sequence"/>
</dbReference>
<evidence type="ECO:0000256" key="6">
    <source>
        <dbReference type="ARBA" id="ARBA00022679"/>
    </source>
</evidence>
<dbReference type="Pfam" id="PF02743">
    <property type="entry name" value="dCache_1"/>
    <property type="match status" value="1"/>
</dbReference>
<dbReference type="InterPro" id="IPR033479">
    <property type="entry name" value="dCache_1"/>
</dbReference>
<evidence type="ECO:0000256" key="1">
    <source>
        <dbReference type="ARBA" id="ARBA00000085"/>
    </source>
</evidence>
<feature type="transmembrane region" description="Helical" evidence="13">
    <location>
        <begin position="294"/>
        <end position="314"/>
    </location>
</feature>
<comment type="caution">
    <text evidence="15">The sequence shown here is derived from an EMBL/GenBank/DDBJ whole genome shotgun (WGS) entry which is preliminary data.</text>
</comment>
<evidence type="ECO:0000256" key="13">
    <source>
        <dbReference type="SAM" id="Phobius"/>
    </source>
</evidence>
<feature type="domain" description="HAMP" evidence="14">
    <location>
        <begin position="315"/>
        <end position="367"/>
    </location>
</feature>